<evidence type="ECO:0000313" key="1">
    <source>
        <dbReference type="EMBL" id="RFB04279.1"/>
    </source>
</evidence>
<protein>
    <recommendedName>
        <fullName evidence="3">Rap1a immunity protein domain-containing protein</fullName>
    </recommendedName>
</protein>
<evidence type="ECO:0008006" key="3">
    <source>
        <dbReference type="Google" id="ProtNLM"/>
    </source>
</evidence>
<dbReference type="Proteomes" id="UP000264589">
    <property type="component" value="Unassembled WGS sequence"/>
</dbReference>
<name>A0A371RFP8_9PROT</name>
<dbReference type="InParanoid" id="A0A371RFP8"/>
<proteinExistence type="predicted"/>
<dbReference type="EMBL" id="QUQO01000001">
    <property type="protein sequence ID" value="RFB04279.1"/>
    <property type="molecule type" value="Genomic_DNA"/>
</dbReference>
<gene>
    <name evidence="1" type="ORF">DX908_02650</name>
</gene>
<evidence type="ECO:0000313" key="2">
    <source>
        <dbReference type="Proteomes" id="UP000264589"/>
    </source>
</evidence>
<organism evidence="1 2">
    <name type="scientific">Parvularcula marina</name>
    <dbReference type="NCBI Taxonomy" id="2292771"/>
    <lineage>
        <taxon>Bacteria</taxon>
        <taxon>Pseudomonadati</taxon>
        <taxon>Pseudomonadota</taxon>
        <taxon>Alphaproteobacteria</taxon>
        <taxon>Parvularculales</taxon>
        <taxon>Parvularculaceae</taxon>
        <taxon>Parvularcula</taxon>
    </lineage>
</organism>
<reference evidence="1 2" key="1">
    <citation type="submission" date="2018-08" db="EMBL/GenBank/DDBJ databases">
        <title>Parvularcula sp. SM1705, isolated from surface water of the South Sea China.</title>
        <authorList>
            <person name="Sun L."/>
        </authorList>
    </citation>
    <scope>NUCLEOTIDE SEQUENCE [LARGE SCALE GENOMIC DNA]</scope>
    <source>
        <strain evidence="1 2">SM1705</strain>
    </source>
</reference>
<comment type="caution">
    <text evidence="1">The sequence shown here is derived from an EMBL/GenBank/DDBJ whole genome shotgun (WGS) entry which is preliminary data.</text>
</comment>
<keyword evidence="2" id="KW-1185">Reference proteome</keyword>
<accession>A0A371RFP8</accession>
<dbReference type="AlphaFoldDB" id="A0A371RFP8"/>
<sequence length="118" mass="13075">MGLLFGCAGNADEIEQESTSQIKEATGKITAGSVLEVMNHAERNIYYFGIVEGLAYARFLKDDKETDGMACIYDWYLGQEKFTDAPDAILEIEEASIRYKDHTPGAVVGALTRMRCPE</sequence>